<dbReference type="SMART" id="SM00062">
    <property type="entry name" value="PBPb"/>
    <property type="match status" value="1"/>
</dbReference>
<evidence type="ECO:0000256" key="2">
    <source>
        <dbReference type="ARBA" id="ARBA00022448"/>
    </source>
</evidence>
<evidence type="ECO:0000256" key="1">
    <source>
        <dbReference type="ARBA" id="ARBA00010333"/>
    </source>
</evidence>
<evidence type="ECO:0000256" key="3">
    <source>
        <dbReference type="ARBA" id="ARBA00022729"/>
    </source>
</evidence>
<accession>A0ABV8I7U1</accession>
<dbReference type="PANTHER" id="PTHR30085">
    <property type="entry name" value="AMINO ACID ABC TRANSPORTER PERMEASE"/>
    <property type="match status" value="1"/>
</dbReference>
<dbReference type="PANTHER" id="PTHR30085:SF6">
    <property type="entry name" value="ABC TRANSPORTER GLUTAMINE-BINDING PROTEIN GLNH"/>
    <property type="match status" value="1"/>
</dbReference>
<dbReference type="CDD" id="cd13690">
    <property type="entry name" value="PBP2_GluB"/>
    <property type="match status" value="1"/>
</dbReference>
<feature type="compositionally biased region" description="Low complexity" evidence="4">
    <location>
        <begin position="1"/>
        <end position="23"/>
    </location>
</feature>
<dbReference type="SUPFAM" id="SSF53850">
    <property type="entry name" value="Periplasmic binding protein-like II"/>
    <property type="match status" value="1"/>
</dbReference>
<comment type="caution">
    <text evidence="6">The sequence shown here is derived from an EMBL/GenBank/DDBJ whole genome shotgun (WGS) entry which is preliminary data.</text>
</comment>
<gene>
    <name evidence="6" type="ORF">ACFOWE_17220</name>
</gene>
<feature type="domain" description="Solute-binding protein family 3/N-terminal" evidence="5">
    <location>
        <begin position="76"/>
        <end position="298"/>
    </location>
</feature>
<evidence type="ECO:0000259" key="5">
    <source>
        <dbReference type="SMART" id="SM00062"/>
    </source>
</evidence>
<dbReference type="Gene3D" id="3.40.190.10">
    <property type="entry name" value="Periplasmic binding protein-like II"/>
    <property type="match status" value="2"/>
</dbReference>
<dbReference type="EMBL" id="JBHSBM010000017">
    <property type="protein sequence ID" value="MFC4060049.1"/>
    <property type="molecule type" value="Genomic_DNA"/>
</dbReference>
<keyword evidence="2" id="KW-0813">Transport</keyword>
<name>A0ABV8I7U1_9ACTN</name>
<sequence length="313" mass="32979">MRPVGAHTGTGLRAAARAGTERGAGAHRHAGRSGAGPRAAAVRARRFLAAVAALPAVLAAAACGTGGPASILDRETLVVGVKPDQPGLGVKRAGGRYEGFDVDVATEVARRIGAGGVEFVTALSSTRQRLIEDGRVDMVVATWSITPQNRAEVTFAGPYYVAHQDTLVRAGDRDIGNVRDLKGRRLCQAAGSNSWRRVTQERQVPVTLVPASSYGECLAMLRDGELDAVSTDDLILAGFAGRDSSAFRIVNAPFTDERLGIGMRKGDLDGCEAVNRAITAMYQDGTAEKLLRKWFGSSGLDLTFTVPQFEGCA</sequence>
<dbReference type="Proteomes" id="UP001595850">
    <property type="component" value="Unassembled WGS sequence"/>
</dbReference>
<dbReference type="InterPro" id="IPR051455">
    <property type="entry name" value="Bact_solute-bind_prot3"/>
</dbReference>
<organism evidence="6 7">
    <name type="scientific">Planomonospora corallina</name>
    <dbReference type="NCBI Taxonomy" id="1806052"/>
    <lineage>
        <taxon>Bacteria</taxon>
        <taxon>Bacillati</taxon>
        <taxon>Actinomycetota</taxon>
        <taxon>Actinomycetes</taxon>
        <taxon>Streptosporangiales</taxon>
        <taxon>Streptosporangiaceae</taxon>
        <taxon>Planomonospora</taxon>
    </lineage>
</organism>
<evidence type="ECO:0000256" key="4">
    <source>
        <dbReference type="SAM" id="MobiDB-lite"/>
    </source>
</evidence>
<dbReference type="Pfam" id="PF00497">
    <property type="entry name" value="SBP_bac_3"/>
    <property type="match status" value="1"/>
</dbReference>
<evidence type="ECO:0000313" key="7">
    <source>
        <dbReference type="Proteomes" id="UP001595850"/>
    </source>
</evidence>
<dbReference type="RefSeq" id="WP_377288841.1">
    <property type="nucleotide sequence ID" value="NZ_JBHSBM010000017.1"/>
</dbReference>
<comment type="similarity">
    <text evidence="1">Belongs to the bacterial solute-binding protein 3 family.</text>
</comment>
<protein>
    <submittedName>
        <fullName evidence="6">Glutamate ABC transporter substrate-binding protein</fullName>
    </submittedName>
</protein>
<proteinExistence type="inferred from homology"/>
<keyword evidence="3" id="KW-0732">Signal</keyword>
<dbReference type="InterPro" id="IPR001638">
    <property type="entry name" value="Solute-binding_3/MltF_N"/>
</dbReference>
<feature type="region of interest" description="Disordered" evidence="4">
    <location>
        <begin position="1"/>
        <end position="36"/>
    </location>
</feature>
<keyword evidence="7" id="KW-1185">Reference proteome</keyword>
<reference evidence="7" key="1">
    <citation type="journal article" date="2019" name="Int. J. Syst. Evol. Microbiol.">
        <title>The Global Catalogue of Microorganisms (GCM) 10K type strain sequencing project: providing services to taxonomists for standard genome sequencing and annotation.</title>
        <authorList>
            <consortium name="The Broad Institute Genomics Platform"/>
            <consortium name="The Broad Institute Genome Sequencing Center for Infectious Disease"/>
            <person name="Wu L."/>
            <person name="Ma J."/>
        </authorList>
    </citation>
    <scope>NUCLEOTIDE SEQUENCE [LARGE SCALE GENOMIC DNA]</scope>
    <source>
        <strain evidence="7">TBRC 4489</strain>
    </source>
</reference>
<evidence type="ECO:0000313" key="6">
    <source>
        <dbReference type="EMBL" id="MFC4060049.1"/>
    </source>
</evidence>